<accession>A0AAW9R285</accession>
<evidence type="ECO:0000256" key="4">
    <source>
        <dbReference type="ARBA" id="ARBA00022605"/>
    </source>
</evidence>
<dbReference type="PANTHER" id="PTHR21087">
    <property type="entry name" value="SHIKIMATE KINASE"/>
    <property type="match status" value="1"/>
</dbReference>
<dbReference type="HAMAP" id="MF_00109">
    <property type="entry name" value="Shikimate_kinase"/>
    <property type="match status" value="1"/>
</dbReference>
<feature type="binding site" evidence="11">
    <location>
        <position position="36"/>
    </location>
    <ligand>
        <name>substrate</name>
    </ligand>
</feature>
<keyword evidence="13" id="KW-1185">Reference proteome</keyword>
<reference evidence="12 13" key="1">
    <citation type="journal article" date="2016" name="Antonie Van Leeuwenhoek">
        <title>Denitratimonas tolerans gen. nov., sp. nov., a denitrifying bacterium isolated from a bioreactor for tannery wastewater treatment.</title>
        <authorList>
            <person name="Han S.I."/>
            <person name="Kim J.O."/>
            <person name="Lee Y.R."/>
            <person name="Ekpeghere K.I."/>
            <person name="Koh S.C."/>
            <person name="Whang K.S."/>
        </authorList>
    </citation>
    <scope>NUCLEOTIDE SEQUENCE [LARGE SCALE GENOMIC DNA]</scope>
    <source>
        <strain evidence="12 13">KACC 17565</strain>
    </source>
</reference>
<protein>
    <recommendedName>
        <fullName evidence="3 11">Shikimate kinase</fullName>
        <shortName evidence="11">SK</shortName>
        <ecNumber evidence="3 11">2.7.1.71</ecNumber>
    </recommendedName>
</protein>
<comment type="catalytic activity">
    <reaction evidence="10 11">
        <text>shikimate + ATP = 3-phosphoshikimate + ADP + H(+)</text>
        <dbReference type="Rhea" id="RHEA:13121"/>
        <dbReference type="ChEBI" id="CHEBI:15378"/>
        <dbReference type="ChEBI" id="CHEBI:30616"/>
        <dbReference type="ChEBI" id="CHEBI:36208"/>
        <dbReference type="ChEBI" id="CHEBI:145989"/>
        <dbReference type="ChEBI" id="CHEBI:456216"/>
        <dbReference type="EC" id="2.7.1.71"/>
    </reaction>
</comment>
<proteinExistence type="inferred from homology"/>
<evidence type="ECO:0000256" key="7">
    <source>
        <dbReference type="ARBA" id="ARBA00022777"/>
    </source>
</evidence>
<feature type="binding site" evidence="11">
    <location>
        <position position="82"/>
    </location>
    <ligand>
        <name>substrate</name>
    </ligand>
</feature>
<evidence type="ECO:0000256" key="9">
    <source>
        <dbReference type="ARBA" id="ARBA00023141"/>
    </source>
</evidence>
<evidence type="ECO:0000256" key="5">
    <source>
        <dbReference type="ARBA" id="ARBA00022679"/>
    </source>
</evidence>
<comment type="pathway">
    <text evidence="1 11">Metabolic intermediate biosynthesis; chorismate biosynthesis; chorismate from D-erythrose 4-phosphate and phosphoenolpyruvate: step 5/7.</text>
</comment>
<evidence type="ECO:0000313" key="13">
    <source>
        <dbReference type="Proteomes" id="UP001364472"/>
    </source>
</evidence>
<evidence type="ECO:0000256" key="1">
    <source>
        <dbReference type="ARBA" id="ARBA00004842"/>
    </source>
</evidence>
<dbReference type="EMBL" id="JBBDHC010000002">
    <property type="protein sequence ID" value="MEJ1248527.1"/>
    <property type="molecule type" value="Genomic_DNA"/>
</dbReference>
<keyword evidence="4 11" id="KW-0028">Amino-acid biosynthesis</keyword>
<dbReference type="GO" id="GO:0005829">
    <property type="term" value="C:cytosol"/>
    <property type="evidence" value="ECO:0007669"/>
    <property type="project" value="TreeGrafter"/>
</dbReference>
<dbReference type="GO" id="GO:0005524">
    <property type="term" value="F:ATP binding"/>
    <property type="evidence" value="ECO:0007669"/>
    <property type="project" value="UniProtKB-UniRule"/>
</dbReference>
<dbReference type="AlphaFoldDB" id="A0AAW9R285"/>
<sequence length="185" mass="20230">MKSASNLILVGPMGAGKSSIGRRLAARFGLPFVDADREIECATGAAIPLIFELAGEAGFREREHEVLARLCRSGPSVIATGGGAVLRADNRRLLSEHGFVVHLDVDPESQLRRLANDRARPLLQRPDRREVLQRLGEERAPLYADVADLRFETGRGSVRQAAERLAGLLCEHWQAPIRPAPDTIP</sequence>
<dbReference type="EC" id="2.7.1.71" evidence="3 11"/>
<keyword evidence="5 11" id="KW-0808">Transferase</keyword>
<dbReference type="RefSeq" id="WP_337334240.1">
    <property type="nucleotide sequence ID" value="NZ_JBBDHC010000002.1"/>
</dbReference>
<keyword evidence="11" id="KW-0479">Metal-binding</keyword>
<comment type="function">
    <text evidence="11">Catalyzes the specific phosphorylation of the 3-hydroxyl group of shikimic acid using ATP as a cosubstrate.</text>
</comment>
<dbReference type="GO" id="GO:0009073">
    <property type="term" value="P:aromatic amino acid family biosynthetic process"/>
    <property type="evidence" value="ECO:0007669"/>
    <property type="project" value="UniProtKB-KW"/>
</dbReference>
<dbReference type="CDD" id="cd00464">
    <property type="entry name" value="SK"/>
    <property type="match status" value="1"/>
</dbReference>
<dbReference type="GO" id="GO:0004765">
    <property type="term" value="F:shikimate kinase activity"/>
    <property type="evidence" value="ECO:0007669"/>
    <property type="project" value="UniProtKB-UniRule"/>
</dbReference>
<dbReference type="GO" id="GO:0008652">
    <property type="term" value="P:amino acid biosynthetic process"/>
    <property type="evidence" value="ECO:0007669"/>
    <property type="project" value="UniProtKB-KW"/>
</dbReference>
<dbReference type="GO" id="GO:0000287">
    <property type="term" value="F:magnesium ion binding"/>
    <property type="evidence" value="ECO:0007669"/>
    <property type="project" value="UniProtKB-UniRule"/>
</dbReference>
<keyword evidence="9 11" id="KW-0057">Aromatic amino acid biosynthesis</keyword>
<keyword evidence="6 11" id="KW-0547">Nucleotide-binding</keyword>
<feature type="binding site" evidence="11">
    <location>
        <position position="120"/>
    </location>
    <ligand>
        <name>ATP</name>
        <dbReference type="ChEBI" id="CHEBI:30616"/>
    </ligand>
</feature>
<comment type="subcellular location">
    <subcellularLocation>
        <location evidence="11">Cytoplasm</location>
    </subcellularLocation>
</comment>
<dbReference type="Gene3D" id="3.40.50.300">
    <property type="entry name" value="P-loop containing nucleotide triphosphate hydrolases"/>
    <property type="match status" value="1"/>
</dbReference>
<comment type="similarity">
    <text evidence="2 11">Belongs to the shikimate kinase family.</text>
</comment>
<feature type="binding site" evidence="11">
    <location>
        <begin position="14"/>
        <end position="19"/>
    </location>
    <ligand>
        <name>ATP</name>
        <dbReference type="ChEBI" id="CHEBI:30616"/>
    </ligand>
</feature>
<evidence type="ECO:0000256" key="10">
    <source>
        <dbReference type="ARBA" id="ARBA00048567"/>
    </source>
</evidence>
<comment type="cofactor">
    <cofactor evidence="11">
        <name>Mg(2+)</name>
        <dbReference type="ChEBI" id="CHEBI:18420"/>
    </cofactor>
    <text evidence="11">Binds 1 Mg(2+) ion per subunit.</text>
</comment>
<dbReference type="InterPro" id="IPR000623">
    <property type="entry name" value="Shikimate_kinase/TSH1"/>
</dbReference>
<dbReference type="Proteomes" id="UP001364472">
    <property type="component" value="Unassembled WGS sequence"/>
</dbReference>
<feature type="binding site" evidence="11">
    <location>
        <position position="18"/>
    </location>
    <ligand>
        <name>Mg(2+)</name>
        <dbReference type="ChEBI" id="CHEBI:18420"/>
    </ligand>
</feature>
<dbReference type="PROSITE" id="PS01128">
    <property type="entry name" value="SHIKIMATE_KINASE"/>
    <property type="match status" value="1"/>
</dbReference>
<comment type="subunit">
    <text evidence="11">Monomer.</text>
</comment>
<dbReference type="PANTHER" id="PTHR21087:SF16">
    <property type="entry name" value="SHIKIMATE KINASE 1, CHLOROPLASTIC"/>
    <property type="match status" value="1"/>
</dbReference>
<evidence type="ECO:0000313" key="12">
    <source>
        <dbReference type="EMBL" id="MEJ1248527.1"/>
    </source>
</evidence>
<name>A0AAW9R285_9GAMM</name>
<evidence type="ECO:0000256" key="6">
    <source>
        <dbReference type="ARBA" id="ARBA00022741"/>
    </source>
</evidence>
<organism evidence="12 13">
    <name type="scientific">Denitratimonas tolerans</name>
    <dbReference type="NCBI Taxonomy" id="1338420"/>
    <lineage>
        <taxon>Bacteria</taxon>
        <taxon>Pseudomonadati</taxon>
        <taxon>Pseudomonadota</taxon>
        <taxon>Gammaproteobacteria</taxon>
        <taxon>Lysobacterales</taxon>
        <taxon>Lysobacteraceae</taxon>
        <taxon>Denitratimonas</taxon>
    </lineage>
</organism>
<dbReference type="Pfam" id="PF01202">
    <property type="entry name" value="SKI"/>
    <property type="match status" value="1"/>
</dbReference>
<dbReference type="InterPro" id="IPR027417">
    <property type="entry name" value="P-loop_NTPase"/>
</dbReference>
<dbReference type="SUPFAM" id="SSF52540">
    <property type="entry name" value="P-loop containing nucleoside triphosphate hydrolases"/>
    <property type="match status" value="1"/>
</dbReference>
<keyword evidence="11" id="KW-0460">Magnesium</keyword>
<keyword evidence="11" id="KW-0963">Cytoplasm</keyword>
<evidence type="ECO:0000256" key="8">
    <source>
        <dbReference type="ARBA" id="ARBA00022840"/>
    </source>
</evidence>
<evidence type="ECO:0000256" key="3">
    <source>
        <dbReference type="ARBA" id="ARBA00012154"/>
    </source>
</evidence>
<dbReference type="InterPro" id="IPR023000">
    <property type="entry name" value="Shikimate_kinase_CS"/>
</dbReference>
<gene>
    <name evidence="11" type="primary">aroK</name>
    <name evidence="12" type="ORF">WB794_02375</name>
</gene>
<comment type="caution">
    <text evidence="11">Lacks conserved residue(s) required for the propagation of feature annotation.</text>
</comment>
<feature type="binding site" evidence="11">
    <location>
        <position position="139"/>
    </location>
    <ligand>
        <name>substrate</name>
    </ligand>
</feature>
<keyword evidence="8 11" id="KW-0067">ATP-binding</keyword>
<comment type="caution">
    <text evidence="12">The sequence shown here is derived from an EMBL/GenBank/DDBJ whole genome shotgun (WGS) entry which is preliminary data.</text>
</comment>
<dbReference type="GO" id="GO:0009423">
    <property type="term" value="P:chorismate biosynthetic process"/>
    <property type="evidence" value="ECO:0007669"/>
    <property type="project" value="UniProtKB-UniRule"/>
</dbReference>
<dbReference type="PRINTS" id="PR01100">
    <property type="entry name" value="SHIKIMTKNASE"/>
</dbReference>
<dbReference type="InterPro" id="IPR031322">
    <property type="entry name" value="Shikimate/glucono_kinase"/>
</dbReference>
<evidence type="ECO:0000256" key="2">
    <source>
        <dbReference type="ARBA" id="ARBA00006997"/>
    </source>
</evidence>
<evidence type="ECO:0000256" key="11">
    <source>
        <dbReference type="HAMAP-Rule" id="MF_00109"/>
    </source>
</evidence>
<keyword evidence="7 11" id="KW-0418">Kinase</keyword>
<feature type="binding site" evidence="11">
    <location>
        <position position="60"/>
    </location>
    <ligand>
        <name>substrate</name>
    </ligand>
</feature>